<reference evidence="1 2" key="1">
    <citation type="submission" date="2020-08" db="EMBL/GenBank/DDBJ databases">
        <title>Genomic Encyclopedia of Type Strains, Phase IV (KMG-IV): sequencing the most valuable type-strain genomes for metagenomic binning, comparative biology and taxonomic classification.</title>
        <authorList>
            <person name="Goeker M."/>
        </authorList>
    </citation>
    <scope>NUCLEOTIDE SEQUENCE [LARGE SCALE GENOMIC DNA]</scope>
    <source>
        <strain evidence="1 2">DSM 17976</strain>
    </source>
</reference>
<dbReference type="InterPro" id="IPR015946">
    <property type="entry name" value="KH_dom-like_a/b"/>
</dbReference>
<sequence>MAQEHFYDVTVRWENDRKGIMSSSVLNEQIEVATPPEFPKGMAGIWSPEHLLVAAVNSCLMTTFLAIAENSKLSYASFSSKAVGKLEVVDGKYMISEITLMPSLGIFSEDQRERALKVLQKSEAACLISNSVKSRIIFQPEIELMTEEVVA</sequence>
<dbReference type="Pfam" id="PF02566">
    <property type="entry name" value="OsmC"/>
    <property type="match status" value="1"/>
</dbReference>
<dbReference type="PANTHER" id="PTHR42830">
    <property type="entry name" value="OSMOTICALLY INDUCIBLE FAMILY PROTEIN"/>
    <property type="match status" value="1"/>
</dbReference>
<dbReference type="Gene3D" id="3.30.300.20">
    <property type="match status" value="1"/>
</dbReference>
<gene>
    <name evidence="1" type="ORF">FHS57_002069</name>
</gene>
<dbReference type="EMBL" id="JACIBY010000003">
    <property type="protein sequence ID" value="MBB3838072.1"/>
    <property type="molecule type" value="Genomic_DNA"/>
</dbReference>
<comment type="caution">
    <text evidence="1">The sequence shown here is derived from an EMBL/GenBank/DDBJ whole genome shotgun (WGS) entry which is preliminary data.</text>
</comment>
<dbReference type="Proteomes" id="UP000541352">
    <property type="component" value="Unassembled WGS sequence"/>
</dbReference>
<dbReference type="RefSeq" id="WP_183973128.1">
    <property type="nucleotide sequence ID" value="NZ_JACIBY010000003.1"/>
</dbReference>
<protein>
    <submittedName>
        <fullName evidence="1">Peroxiredoxin-like protein</fullName>
    </submittedName>
</protein>
<dbReference type="InterPro" id="IPR036102">
    <property type="entry name" value="OsmC/Ohrsf"/>
</dbReference>
<evidence type="ECO:0000313" key="1">
    <source>
        <dbReference type="EMBL" id="MBB3838072.1"/>
    </source>
</evidence>
<dbReference type="SUPFAM" id="SSF82784">
    <property type="entry name" value="OsmC-like"/>
    <property type="match status" value="1"/>
</dbReference>
<accession>A0A7W5ZIU5</accession>
<keyword evidence="2" id="KW-1185">Reference proteome</keyword>
<organism evidence="1 2">
    <name type="scientific">Runella defluvii</name>
    <dbReference type="NCBI Taxonomy" id="370973"/>
    <lineage>
        <taxon>Bacteria</taxon>
        <taxon>Pseudomonadati</taxon>
        <taxon>Bacteroidota</taxon>
        <taxon>Cytophagia</taxon>
        <taxon>Cytophagales</taxon>
        <taxon>Spirosomataceae</taxon>
        <taxon>Runella</taxon>
    </lineage>
</organism>
<evidence type="ECO:0000313" key="2">
    <source>
        <dbReference type="Proteomes" id="UP000541352"/>
    </source>
</evidence>
<name>A0A7W5ZIU5_9BACT</name>
<dbReference type="PANTHER" id="PTHR42830:SF2">
    <property type="entry name" value="OSMC_OHR FAMILY PROTEIN"/>
    <property type="match status" value="1"/>
</dbReference>
<proteinExistence type="predicted"/>
<dbReference type="AlphaFoldDB" id="A0A7W5ZIU5"/>
<dbReference type="InterPro" id="IPR052707">
    <property type="entry name" value="OsmC_Ohr_Peroxiredoxin"/>
</dbReference>
<dbReference type="InterPro" id="IPR003718">
    <property type="entry name" value="OsmC/Ohr_fam"/>
</dbReference>